<dbReference type="Gene3D" id="3.60.21.10">
    <property type="match status" value="1"/>
</dbReference>
<dbReference type="EMBL" id="FNXT01000813">
    <property type="protein sequence ID" value="SZX67826.1"/>
    <property type="molecule type" value="Genomic_DNA"/>
</dbReference>
<dbReference type="InterPro" id="IPR004843">
    <property type="entry name" value="Calcineurin-like_PHP"/>
</dbReference>
<evidence type="ECO:0000313" key="2">
    <source>
        <dbReference type="EMBL" id="SZX67826.1"/>
    </source>
</evidence>
<protein>
    <recommendedName>
        <fullName evidence="1">Calcineurin-like phosphoesterase domain-containing protein</fullName>
    </recommendedName>
</protein>
<dbReference type="GO" id="GO:0008663">
    <property type="term" value="F:2',3'-cyclic-nucleotide 2'-phosphodiesterase activity"/>
    <property type="evidence" value="ECO:0007669"/>
    <property type="project" value="TreeGrafter"/>
</dbReference>
<dbReference type="GO" id="GO:0047734">
    <property type="term" value="F:CDP-glycerol diphosphatase activity"/>
    <property type="evidence" value="ECO:0007669"/>
    <property type="project" value="TreeGrafter"/>
</dbReference>
<dbReference type="Proteomes" id="UP000256970">
    <property type="component" value="Unassembled WGS sequence"/>
</dbReference>
<keyword evidence="4" id="KW-1185">Reference proteome</keyword>
<dbReference type="AlphaFoldDB" id="A0A383VTV6"/>
<evidence type="ECO:0000313" key="4">
    <source>
        <dbReference type="Proteomes" id="UP000256970"/>
    </source>
</evidence>
<dbReference type="GO" id="GO:0047631">
    <property type="term" value="F:ADP-ribose diphosphatase activity"/>
    <property type="evidence" value="ECO:0007669"/>
    <property type="project" value="TreeGrafter"/>
</dbReference>
<dbReference type="PANTHER" id="PTHR16509:SF8">
    <property type="entry name" value="MANGANESE-DEPENDENT ADP-RIBOSE_CDP-ALCOHOL DIPHOSPHATASE"/>
    <property type="match status" value="1"/>
</dbReference>
<name>A0A383VTV6_TETOB</name>
<feature type="domain" description="Calcineurin-like phosphoesterase" evidence="1">
    <location>
        <begin position="30"/>
        <end position="281"/>
    </location>
</feature>
<dbReference type="STRING" id="3088.A0A383VTV6"/>
<dbReference type="SUPFAM" id="SSF56300">
    <property type="entry name" value="Metallo-dependent phosphatases"/>
    <property type="match status" value="1"/>
</dbReference>
<gene>
    <name evidence="3" type="ORF">BQ4739_LOCUS14080</name>
    <name evidence="2" type="ORF">BQ4739_LOCUS8178</name>
</gene>
<dbReference type="GO" id="GO:0030145">
    <property type="term" value="F:manganese ion binding"/>
    <property type="evidence" value="ECO:0007669"/>
    <property type="project" value="TreeGrafter"/>
</dbReference>
<dbReference type="PANTHER" id="PTHR16509">
    <property type="match status" value="1"/>
</dbReference>
<accession>A0A383VTV6</accession>
<dbReference type="Pfam" id="PF00149">
    <property type="entry name" value="Metallophos"/>
    <property type="match status" value="1"/>
</dbReference>
<sequence>MALSNCAAQRNGETATTSCLVLGDDLPLFKFGLLTDIQHADKDTVSFEGRPQRYRESLGKLQAALQHLSDISQKPQPQQDLIQPLSFLLTLGDVIDGYGDDDSASAAAKTSKDLKQVAGLISSILQDIPARHVLGNHCLAAPRSQLLEALGMPGSYYSVQLPAKWKLIVLDTTDMSLHSGYPQESSQMQQALQWLQAHPKEQHANAEAWNGGLSAAQMTWLQLELAEAAMADQRVIVACHHPLAPGSAPQQYLAWNYEAVLQLLEQHAGTVRMVFSGHYHPGGYVQRAGIHFVVFEGILEAPLDSNAYAVVEVWRNMALVRAYGVGSSRELLFE</sequence>
<organism evidence="2 4">
    <name type="scientific">Tetradesmus obliquus</name>
    <name type="common">Green alga</name>
    <name type="synonym">Acutodesmus obliquus</name>
    <dbReference type="NCBI Taxonomy" id="3088"/>
    <lineage>
        <taxon>Eukaryota</taxon>
        <taxon>Viridiplantae</taxon>
        <taxon>Chlorophyta</taxon>
        <taxon>core chlorophytes</taxon>
        <taxon>Chlorophyceae</taxon>
        <taxon>CS clade</taxon>
        <taxon>Sphaeropleales</taxon>
        <taxon>Scenedesmaceae</taxon>
        <taxon>Tetradesmus</taxon>
    </lineage>
</organism>
<dbReference type="InterPro" id="IPR029052">
    <property type="entry name" value="Metallo-depent_PP-like"/>
</dbReference>
<dbReference type="EMBL" id="FNXT01001198">
    <property type="protein sequence ID" value="SZX73834.1"/>
    <property type="molecule type" value="Genomic_DNA"/>
</dbReference>
<evidence type="ECO:0000313" key="3">
    <source>
        <dbReference type="EMBL" id="SZX73834.1"/>
    </source>
</evidence>
<evidence type="ECO:0000259" key="1">
    <source>
        <dbReference type="Pfam" id="PF00149"/>
    </source>
</evidence>
<proteinExistence type="predicted"/>
<reference evidence="2 4" key="1">
    <citation type="submission" date="2016-10" db="EMBL/GenBank/DDBJ databases">
        <authorList>
            <person name="Cai Z."/>
        </authorList>
    </citation>
    <scope>NUCLEOTIDE SEQUENCE [LARGE SCALE GENOMIC DNA]</scope>
</reference>